<evidence type="ECO:0000313" key="2">
    <source>
        <dbReference type="EMBL" id="ARO14342.1"/>
    </source>
</evidence>
<feature type="region of interest" description="Disordered" evidence="1">
    <location>
        <begin position="1"/>
        <end position="66"/>
    </location>
</feature>
<proteinExistence type="predicted"/>
<dbReference type="Proteomes" id="UP000242447">
    <property type="component" value="Chromosome"/>
</dbReference>
<keyword evidence="3" id="KW-1185">Reference proteome</keyword>
<dbReference type="EMBL" id="CP019937">
    <property type="protein sequence ID" value="ARO14342.1"/>
    <property type="molecule type" value="Genomic_DNA"/>
</dbReference>
<gene>
    <name evidence="2" type="ORF">BVG79_00996</name>
</gene>
<dbReference type="AlphaFoldDB" id="A0A1W6NYM7"/>
<name>A0A1W6NYM7_9RHOB</name>
<sequence>MLVSAPQVAPWPSQGSTRTIRPGRGSPRYSRKVRGLYRRNTSKAPSLPHFPQPKRHSGEVAAGNFG</sequence>
<dbReference type="KEGG" id="kro:BVG79_00996"/>
<feature type="compositionally biased region" description="Basic residues" evidence="1">
    <location>
        <begin position="29"/>
        <end position="41"/>
    </location>
</feature>
<reference evidence="2 3" key="1">
    <citation type="submission" date="2017-02" db="EMBL/GenBank/DDBJ databases">
        <title>Ketogulonicigenium robustum SPU B003 Genome sequencing and assembly.</title>
        <authorList>
            <person name="Li Y."/>
            <person name="Liu L."/>
            <person name="Wang C."/>
            <person name="Zhang M."/>
            <person name="Zhang T."/>
            <person name="Zhang Y."/>
        </authorList>
    </citation>
    <scope>NUCLEOTIDE SEQUENCE [LARGE SCALE GENOMIC DNA]</scope>
    <source>
        <strain evidence="2 3">SPU_B003</strain>
    </source>
</reference>
<evidence type="ECO:0000313" key="3">
    <source>
        <dbReference type="Proteomes" id="UP000242447"/>
    </source>
</evidence>
<accession>A0A1W6NYM7</accession>
<evidence type="ECO:0000256" key="1">
    <source>
        <dbReference type="SAM" id="MobiDB-lite"/>
    </source>
</evidence>
<dbReference type="STRING" id="92947.BVG79_00996"/>
<protein>
    <submittedName>
        <fullName evidence="2">Uncharacterized protein</fullName>
    </submittedName>
</protein>
<organism evidence="2 3">
    <name type="scientific">Ketogulonicigenium robustum</name>
    <dbReference type="NCBI Taxonomy" id="92947"/>
    <lineage>
        <taxon>Bacteria</taxon>
        <taxon>Pseudomonadati</taxon>
        <taxon>Pseudomonadota</taxon>
        <taxon>Alphaproteobacteria</taxon>
        <taxon>Rhodobacterales</taxon>
        <taxon>Roseobacteraceae</taxon>
        <taxon>Ketogulonicigenium</taxon>
    </lineage>
</organism>